<comment type="caution">
    <text evidence="3">The sequence shown here is derived from an EMBL/GenBank/DDBJ whole genome shotgun (WGS) entry which is preliminary data.</text>
</comment>
<dbReference type="InterPro" id="IPR000073">
    <property type="entry name" value="AB_hydrolase_1"/>
</dbReference>
<feature type="transmembrane region" description="Helical" evidence="1">
    <location>
        <begin position="12"/>
        <end position="29"/>
    </location>
</feature>
<evidence type="ECO:0000313" key="4">
    <source>
        <dbReference type="Proteomes" id="UP000294843"/>
    </source>
</evidence>
<evidence type="ECO:0000313" key="3">
    <source>
        <dbReference type="EMBL" id="TDM13422.1"/>
    </source>
</evidence>
<keyword evidence="3" id="KW-0378">Hydrolase</keyword>
<organism evidence="3 4">
    <name type="scientific">Macrococcus bovicus</name>
    <dbReference type="NCBI Taxonomy" id="69968"/>
    <lineage>
        <taxon>Bacteria</taxon>
        <taxon>Bacillati</taxon>
        <taxon>Bacillota</taxon>
        <taxon>Bacilli</taxon>
        <taxon>Bacillales</taxon>
        <taxon>Staphylococcaceae</taxon>
        <taxon>Macrococcus</taxon>
    </lineage>
</organism>
<dbReference type="Pfam" id="PF00561">
    <property type="entry name" value="Abhydrolase_1"/>
    <property type="match status" value="1"/>
</dbReference>
<dbReference type="PANTHER" id="PTHR43798">
    <property type="entry name" value="MONOACYLGLYCEROL LIPASE"/>
    <property type="match status" value="1"/>
</dbReference>
<sequence length="329" mass="37843">MKLLRYLTKISLVLFGIGIILLIVSSIYHDAQTPKDKEVLRQYLGAHHHFVQTADGTYSVYEKGSGHDVILFREGLLTVSNMLDFMPLADALSKHHRVILIDPLGYGMSSSPKTKRTNAHINQEYHRIVSKLTDNQDQLTFINHSISGAYTMDYVNRYPAHVKRVINIDGSRPVQGLKVTDDHPFELIRLAPILNETGTIRLAFQFETTRQLTGFSEMLHDMTPLYHQTLQQQYSRMNQWAFLTSDMLKYYTESNNNIARIKGMTYPPDIAVRSFAASDTVRKYSDWLHLQNEAFSNPALQHTIQMDGPHYLHHTSKLLTEDIIKFTDY</sequence>
<dbReference type="OrthoDB" id="59888at2"/>
<keyword evidence="1" id="KW-0472">Membrane</keyword>
<dbReference type="Proteomes" id="UP000294843">
    <property type="component" value="Unassembled WGS sequence"/>
</dbReference>
<keyword evidence="1" id="KW-1133">Transmembrane helix</keyword>
<dbReference type="GO" id="GO:0016787">
    <property type="term" value="F:hydrolase activity"/>
    <property type="evidence" value="ECO:0007669"/>
    <property type="project" value="UniProtKB-KW"/>
</dbReference>
<dbReference type="InterPro" id="IPR029058">
    <property type="entry name" value="AB_hydrolase_fold"/>
</dbReference>
<dbReference type="EMBL" id="SCWF01000011">
    <property type="protein sequence ID" value="TDM13422.1"/>
    <property type="molecule type" value="Genomic_DNA"/>
</dbReference>
<evidence type="ECO:0000259" key="2">
    <source>
        <dbReference type="Pfam" id="PF00561"/>
    </source>
</evidence>
<protein>
    <submittedName>
        <fullName evidence="3">Alpha/beta hydrolase</fullName>
    </submittedName>
</protein>
<evidence type="ECO:0000256" key="1">
    <source>
        <dbReference type="SAM" id="Phobius"/>
    </source>
</evidence>
<reference evidence="3 4" key="1">
    <citation type="submission" date="2019-01" db="EMBL/GenBank/DDBJ databases">
        <title>Draft genome sequences of the type strains of six Macrococcus species.</title>
        <authorList>
            <person name="Mazhar S."/>
            <person name="Altermann E."/>
            <person name="Hill C."/>
            <person name="Mcauliffe O."/>
        </authorList>
    </citation>
    <scope>NUCLEOTIDE SEQUENCE [LARGE SCALE GENOMIC DNA]</scope>
    <source>
        <strain evidence="3 4">ATCC 51825</strain>
    </source>
</reference>
<proteinExistence type="predicted"/>
<dbReference type="SUPFAM" id="SSF53474">
    <property type="entry name" value="alpha/beta-Hydrolases"/>
    <property type="match status" value="1"/>
</dbReference>
<accession>A0A4R6BYQ5</accession>
<keyword evidence="4" id="KW-1185">Reference proteome</keyword>
<gene>
    <name evidence="3" type="ORF">ERX55_09235</name>
</gene>
<feature type="domain" description="AB hydrolase-1" evidence="2">
    <location>
        <begin position="69"/>
        <end position="183"/>
    </location>
</feature>
<dbReference type="InterPro" id="IPR050266">
    <property type="entry name" value="AB_hydrolase_sf"/>
</dbReference>
<dbReference type="RefSeq" id="WP_133452288.1">
    <property type="nucleotide sequence ID" value="NZ_SCWF01000011.1"/>
</dbReference>
<name>A0A4R6BYQ5_9STAP</name>
<keyword evidence="1" id="KW-0812">Transmembrane</keyword>
<dbReference type="Gene3D" id="3.40.50.1820">
    <property type="entry name" value="alpha/beta hydrolase"/>
    <property type="match status" value="1"/>
</dbReference>
<dbReference type="AlphaFoldDB" id="A0A4R6BYQ5"/>